<dbReference type="PANTHER" id="PTHR45569:SF1">
    <property type="entry name" value="SENSOR PROTEIN KDPD"/>
    <property type="match status" value="1"/>
</dbReference>
<sequence>MRDGRGHYKVFLGMAAGVGKTVRMLQEGRAELEAGRDVVVGLLETHGRAATLAAADGLEILPRRRVDYRATELEEMDLPAILRRAPELCLIDELAHTNAPGLEHRKRYEDIEDALNAGVDVLSTVNVQHLESLNDMVAELSGITVRETVPDSVLKRADEIVIADLTPEELLERLRAGKVYPAERIEAALNGFFRIENLRALRETALRQVAEEVGAQRIEVDPVLGTRDDRVLDEARVAVGERLLALVRPVPSAQRLVRRAWRSAQRLGADLDVLWVKAPGRAATEDEERGLGALRQLCSVLGCRMLVEDGDDVVEVAARVARERSATYLLVGESMRSGGLARWRTPLPQRLMRAAPGVDVRIVADRSRRMEETR</sequence>
<dbReference type="GO" id="GO:0005737">
    <property type="term" value="C:cytoplasm"/>
    <property type="evidence" value="ECO:0007669"/>
    <property type="project" value="UniProtKB-ARBA"/>
</dbReference>
<reference evidence="5" key="1">
    <citation type="journal article" date="2022" name="Int. J. Syst. Evol. Microbiol.">
        <title>Pseudomonas aegrilactucae sp. nov. and Pseudomonas morbosilactucae sp. nov., pathogens causing bacterial rot of lettuce in Japan.</title>
        <authorList>
            <person name="Sawada H."/>
            <person name="Fujikawa T."/>
            <person name="Satou M."/>
        </authorList>
    </citation>
    <scope>NUCLEOTIDE SEQUENCE</scope>
    <source>
        <strain evidence="5">0166_1</strain>
    </source>
</reference>
<dbReference type="Pfam" id="PF02702">
    <property type="entry name" value="KdpD"/>
    <property type="match status" value="1"/>
</dbReference>
<proteinExistence type="predicted"/>
<keyword evidence="2" id="KW-0418">Kinase</keyword>
<dbReference type="PANTHER" id="PTHR45569">
    <property type="entry name" value="SENSOR PROTEIN KDPD"/>
    <property type="match status" value="1"/>
</dbReference>
<dbReference type="InterPro" id="IPR003852">
    <property type="entry name" value="Sig_transdc_His_kinase_KdpD_N"/>
</dbReference>
<keyword evidence="3" id="KW-0902">Two-component regulatory system</keyword>
<keyword evidence="6" id="KW-1185">Reference proteome</keyword>
<dbReference type="Gene3D" id="3.40.50.300">
    <property type="entry name" value="P-loop containing nucleotide triphosphate hydrolases"/>
    <property type="match status" value="1"/>
</dbReference>
<evidence type="ECO:0000259" key="4">
    <source>
        <dbReference type="Pfam" id="PF02702"/>
    </source>
</evidence>
<dbReference type="GO" id="GO:0000155">
    <property type="term" value="F:phosphorelay sensor kinase activity"/>
    <property type="evidence" value="ECO:0007669"/>
    <property type="project" value="InterPro"/>
</dbReference>
<dbReference type="GO" id="GO:0005886">
    <property type="term" value="C:plasma membrane"/>
    <property type="evidence" value="ECO:0007669"/>
    <property type="project" value="TreeGrafter"/>
</dbReference>
<evidence type="ECO:0000313" key="5">
    <source>
        <dbReference type="EMBL" id="UGS38458.1"/>
    </source>
</evidence>
<dbReference type="EMBL" id="CP087164">
    <property type="protein sequence ID" value="UGS38458.1"/>
    <property type="molecule type" value="Genomic_DNA"/>
</dbReference>
<name>A0A9E7C5L1_9ACTN</name>
<dbReference type="Proteomes" id="UP001162834">
    <property type="component" value="Chromosome"/>
</dbReference>
<dbReference type="KEGG" id="sbae:DSM104329_04887"/>
<dbReference type="SUPFAM" id="SSF52402">
    <property type="entry name" value="Adenine nucleotide alpha hydrolases-like"/>
    <property type="match status" value="1"/>
</dbReference>
<dbReference type="FunFam" id="3.40.50.300:FF:000483">
    <property type="entry name" value="Sensor histidine kinase KdpD"/>
    <property type="match status" value="1"/>
</dbReference>
<dbReference type="AlphaFoldDB" id="A0A9E7C5L1"/>
<protein>
    <submittedName>
        <fullName evidence="5">Sensor protein KdpD</fullName>
        <ecNumber evidence="5">2.7.13.3</ecNumber>
    </submittedName>
</protein>
<feature type="domain" description="Signal transduction histidine kinase osmosensitive K+ channel sensor N-terminal" evidence="4">
    <location>
        <begin position="5"/>
        <end position="213"/>
    </location>
</feature>
<gene>
    <name evidence="5" type="primary">kdpD_1</name>
    <name evidence="5" type="ORF">DSM104329_04887</name>
</gene>
<evidence type="ECO:0000256" key="1">
    <source>
        <dbReference type="ARBA" id="ARBA00022679"/>
    </source>
</evidence>
<evidence type="ECO:0000256" key="3">
    <source>
        <dbReference type="ARBA" id="ARBA00023012"/>
    </source>
</evidence>
<evidence type="ECO:0000256" key="2">
    <source>
        <dbReference type="ARBA" id="ARBA00022777"/>
    </source>
</evidence>
<accession>A0A9E7C5L1</accession>
<organism evidence="5 6">
    <name type="scientific">Capillimicrobium parvum</name>
    <dbReference type="NCBI Taxonomy" id="2884022"/>
    <lineage>
        <taxon>Bacteria</taxon>
        <taxon>Bacillati</taxon>
        <taxon>Actinomycetota</taxon>
        <taxon>Thermoleophilia</taxon>
        <taxon>Solirubrobacterales</taxon>
        <taxon>Capillimicrobiaceae</taxon>
        <taxon>Capillimicrobium</taxon>
    </lineage>
</organism>
<dbReference type="RefSeq" id="WP_259312480.1">
    <property type="nucleotide sequence ID" value="NZ_CP087164.1"/>
</dbReference>
<dbReference type="InterPro" id="IPR052023">
    <property type="entry name" value="Histidine_kinase_KdpD"/>
</dbReference>
<evidence type="ECO:0000313" key="6">
    <source>
        <dbReference type="Proteomes" id="UP001162834"/>
    </source>
</evidence>
<dbReference type="InterPro" id="IPR027417">
    <property type="entry name" value="P-loop_NTPase"/>
</dbReference>
<dbReference type="EC" id="2.7.13.3" evidence="5"/>
<keyword evidence="1 5" id="KW-0808">Transferase</keyword>